<reference evidence="2" key="1">
    <citation type="submission" date="2020-01" db="EMBL/GenBank/DDBJ databases">
        <authorList>
            <consortium name="DOE Joint Genome Institute"/>
            <person name="Haridas S."/>
            <person name="Albert R."/>
            <person name="Binder M."/>
            <person name="Bloem J."/>
            <person name="Labutti K."/>
            <person name="Salamov A."/>
            <person name="Andreopoulos B."/>
            <person name="Baker S.E."/>
            <person name="Barry K."/>
            <person name="Bills G."/>
            <person name="Bluhm B.H."/>
            <person name="Cannon C."/>
            <person name="Castanera R."/>
            <person name="Culley D.E."/>
            <person name="Daum C."/>
            <person name="Ezra D."/>
            <person name="Gonzalez J.B."/>
            <person name="Henrissat B."/>
            <person name="Kuo A."/>
            <person name="Liang C."/>
            <person name="Lipzen A."/>
            <person name="Lutzoni F."/>
            <person name="Magnuson J."/>
            <person name="Mondo S."/>
            <person name="Nolan M."/>
            <person name="Ohm R."/>
            <person name="Pangilinan J."/>
            <person name="Park H.-J."/>
            <person name="Ramirez L."/>
            <person name="Alfaro M."/>
            <person name="Sun H."/>
            <person name="Tritt A."/>
            <person name="Yoshinaga Y."/>
            <person name="Zwiers L.-H."/>
            <person name="Turgeon B.G."/>
            <person name="Goodwin S.B."/>
            <person name="Spatafora J.W."/>
            <person name="Crous P.W."/>
            <person name="Grigoriev I.V."/>
        </authorList>
    </citation>
    <scope>NUCLEOTIDE SEQUENCE</scope>
    <source>
        <strain evidence="2">CBS 394.84</strain>
    </source>
</reference>
<keyword evidence="1" id="KW-1133">Transmembrane helix</keyword>
<organism evidence="2 3">
    <name type="scientific">Cucurbitaria berberidis CBS 394.84</name>
    <dbReference type="NCBI Taxonomy" id="1168544"/>
    <lineage>
        <taxon>Eukaryota</taxon>
        <taxon>Fungi</taxon>
        <taxon>Dikarya</taxon>
        <taxon>Ascomycota</taxon>
        <taxon>Pezizomycotina</taxon>
        <taxon>Dothideomycetes</taxon>
        <taxon>Pleosporomycetidae</taxon>
        <taxon>Pleosporales</taxon>
        <taxon>Pleosporineae</taxon>
        <taxon>Cucurbitariaceae</taxon>
        <taxon>Cucurbitaria</taxon>
    </lineage>
</organism>
<evidence type="ECO:0000313" key="3">
    <source>
        <dbReference type="Proteomes" id="UP000800039"/>
    </source>
</evidence>
<dbReference type="OrthoDB" id="2830640at2759"/>
<dbReference type="Proteomes" id="UP000800039">
    <property type="component" value="Unassembled WGS sequence"/>
</dbReference>
<accession>A0A9P4GAZ9</accession>
<feature type="transmembrane region" description="Helical" evidence="1">
    <location>
        <begin position="196"/>
        <end position="214"/>
    </location>
</feature>
<name>A0A9P4GAZ9_9PLEO</name>
<evidence type="ECO:0000313" key="2">
    <source>
        <dbReference type="EMBL" id="KAF1841945.1"/>
    </source>
</evidence>
<dbReference type="GeneID" id="63844261"/>
<dbReference type="AlphaFoldDB" id="A0A9P4GAZ9"/>
<sequence length="456" mass="52413">MSLPNNALNGHVTVTKELAEYYDRSMDDFTDIKDVTYIEITSHNNTNAVLNEVPPPVDIGDWFNSGNQTGAHRPDQTHPKSLRMLRLLICPMNSDIVPSHPFQSTAFRSLAAVLRLEEDYLQSETLQTPPIAFEVPLEDSHFGFVMKAPKWDDDATDFSLSCVFDSDTMCSGCILRILTKEDLHVFKRRLSEMVEFAWYPYFLPMILTEMRLQHLPGRMRRIRRFLYRVEKTTGTHQNYRQRLGLTTVKGKSVSETWNDPDFEAAPGELTSIASDCAYYESHCRTRQNFLAFINSMHEKLVSARAVPSQELAIRMFGQKMQFMKMWATAVENRSAYLGKRAEIQLQMCNSLMSQRDNALNKKTAETSLTISRFSQMDSTNMRTIAAVTLAFLPGTFIATLFSTGFFSFSGEGQVVSHWFWLYWVCTIVLTLAVYVSWYISTRRKRRERSTRVGIMD</sequence>
<feature type="transmembrane region" description="Helical" evidence="1">
    <location>
        <begin position="420"/>
        <end position="439"/>
    </location>
</feature>
<keyword evidence="1" id="KW-0812">Transmembrane</keyword>
<feature type="transmembrane region" description="Helical" evidence="1">
    <location>
        <begin position="384"/>
        <end position="408"/>
    </location>
</feature>
<protein>
    <submittedName>
        <fullName evidence="2">Uncharacterized protein</fullName>
    </submittedName>
</protein>
<dbReference type="Gene3D" id="1.20.58.340">
    <property type="entry name" value="Magnesium transport protein CorA, transmembrane region"/>
    <property type="match status" value="1"/>
</dbReference>
<proteinExistence type="predicted"/>
<evidence type="ECO:0000256" key="1">
    <source>
        <dbReference type="SAM" id="Phobius"/>
    </source>
</evidence>
<keyword evidence="3" id="KW-1185">Reference proteome</keyword>
<gene>
    <name evidence="2" type="ORF">K460DRAFT_176120</name>
</gene>
<keyword evidence="1" id="KW-0472">Membrane</keyword>
<dbReference type="EMBL" id="ML976618">
    <property type="protein sequence ID" value="KAF1841945.1"/>
    <property type="molecule type" value="Genomic_DNA"/>
</dbReference>
<comment type="caution">
    <text evidence="2">The sequence shown here is derived from an EMBL/GenBank/DDBJ whole genome shotgun (WGS) entry which is preliminary data.</text>
</comment>
<dbReference type="RefSeq" id="XP_040784508.1">
    <property type="nucleotide sequence ID" value="XM_040927009.1"/>
</dbReference>